<evidence type="ECO:0000313" key="1">
    <source>
        <dbReference type="EMBL" id="EPQ50802.1"/>
    </source>
</evidence>
<sequence>MPWPPFLKRAFDVQHPADESRWYGPYNMLLVTLFPADQGFMVSPQFSPYVFPHTGGGLSVNFVVVLLVFQHEVPMFFVEIKPPQHLANMSIREAADAQMRERFRSLTENINTPKLYGISVMGPRFCLYTFDATTSGITPLAIPRATDIVNDVAPKARWDHDILSDDGEVVLRGVVEEVKSMAADLLDKVD</sequence>
<evidence type="ECO:0000313" key="2">
    <source>
        <dbReference type="Proteomes" id="UP000030669"/>
    </source>
</evidence>
<reference evidence="1 2" key="1">
    <citation type="journal article" date="2012" name="Science">
        <title>The Paleozoic origin of enzymatic lignin decomposition reconstructed from 31 fungal genomes.</title>
        <authorList>
            <person name="Floudas D."/>
            <person name="Binder M."/>
            <person name="Riley R."/>
            <person name="Barry K."/>
            <person name="Blanchette R.A."/>
            <person name="Henrissat B."/>
            <person name="Martinez A.T."/>
            <person name="Otillar R."/>
            <person name="Spatafora J.W."/>
            <person name="Yadav J.S."/>
            <person name="Aerts A."/>
            <person name="Benoit I."/>
            <person name="Boyd A."/>
            <person name="Carlson A."/>
            <person name="Copeland A."/>
            <person name="Coutinho P.M."/>
            <person name="de Vries R.P."/>
            <person name="Ferreira P."/>
            <person name="Findley K."/>
            <person name="Foster B."/>
            <person name="Gaskell J."/>
            <person name="Glotzer D."/>
            <person name="Gorecki P."/>
            <person name="Heitman J."/>
            <person name="Hesse C."/>
            <person name="Hori C."/>
            <person name="Igarashi K."/>
            <person name="Jurgens J.A."/>
            <person name="Kallen N."/>
            <person name="Kersten P."/>
            <person name="Kohler A."/>
            <person name="Kuees U."/>
            <person name="Kumar T.K.A."/>
            <person name="Kuo A."/>
            <person name="LaButti K."/>
            <person name="Larrondo L.F."/>
            <person name="Lindquist E."/>
            <person name="Ling A."/>
            <person name="Lombard V."/>
            <person name="Lucas S."/>
            <person name="Lundell T."/>
            <person name="Martin R."/>
            <person name="McLaughlin D.J."/>
            <person name="Morgenstern I."/>
            <person name="Morin E."/>
            <person name="Murat C."/>
            <person name="Nagy L.G."/>
            <person name="Nolan M."/>
            <person name="Ohm R.A."/>
            <person name="Patyshakuliyeva A."/>
            <person name="Rokas A."/>
            <person name="Ruiz-Duenas F.J."/>
            <person name="Sabat G."/>
            <person name="Salamov A."/>
            <person name="Samejima M."/>
            <person name="Schmutz J."/>
            <person name="Slot J.C."/>
            <person name="St John F."/>
            <person name="Stenlid J."/>
            <person name="Sun H."/>
            <person name="Sun S."/>
            <person name="Syed K."/>
            <person name="Tsang A."/>
            <person name="Wiebenga A."/>
            <person name="Young D."/>
            <person name="Pisabarro A."/>
            <person name="Eastwood D.C."/>
            <person name="Martin F."/>
            <person name="Cullen D."/>
            <person name="Grigoriev I.V."/>
            <person name="Hibbett D.S."/>
        </authorList>
    </citation>
    <scope>NUCLEOTIDE SEQUENCE [LARGE SCALE GENOMIC DNA]</scope>
    <source>
        <strain evidence="1 2">ATCC 11539</strain>
    </source>
</reference>
<dbReference type="EMBL" id="KB469313">
    <property type="protein sequence ID" value="EPQ50802.1"/>
    <property type="molecule type" value="Genomic_DNA"/>
</dbReference>
<accession>S7PTY6</accession>
<dbReference type="AlphaFoldDB" id="S7PTY6"/>
<keyword evidence="2" id="KW-1185">Reference proteome</keyword>
<evidence type="ECO:0008006" key="3">
    <source>
        <dbReference type="Google" id="ProtNLM"/>
    </source>
</evidence>
<organism evidence="1 2">
    <name type="scientific">Gloeophyllum trabeum (strain ATCC 11539 / FP-39264 / Madison 617)</name>
    <name type="common">Brown rot fungus</name>
    <dbReference type="NCBI Taxonomy" id="670483"/>
    <lineage>
        <taxon>Eukaryota</taxon>
        <taxon>Fungi</taxon>
        <taxon>Dikarya</taxon>
        <taxon>Basidiomycota</taxon>
        <taxon>Agaricomycotina</taxon>
        <taxon>Agaricomycetes</taxon>
        <taxon>Gloeophyllales</taxon>
        <taxon>Gloeophyllaceae</taxon>
        <taxon>Gloeophyllum</taxon>
    </lineage>
</organism>
<name>S7PTY6_GLOTA</name>
<dbReference type="OrthoDB" id="3254408at2759"/>
<dbReference type="KEGG" id="gtr:GLOTRDRAFT_50022"/>
<dbReference type="Proteomes" id="UP000030669">
    <property type="component" value="Unassembled WGS sequence"/>
</dbReference>
<dbReference type="GeneID" id="19306695"/>
<dbReference type="eggNOG" id="ENOG502SB9I">
    <property type="taxonomic scope" value="Eukaryota"/>
</dbReference>
<dbReference type="STRING" id="670483.S7PTY6"/>
<proteinExistence type="predicted"/>
<dbReference type="OMA" id="TICSAWR"/>
<protein>
    <recommendedName>
        <fullName evidence="3">Fungal-type protein kinase domain-containing protein</fullName>
    </recommendedName>
</protein>
<gene>
    <name evidence="1" type="ORF">GLOTRDRAFT_50022</name>
</gene>
<dbReference type="HOGENOM" id="CLU_085786_3_1_1"/>
<dbReference type="RefSeq" id="XP_007870631.1">
    <property type="nucleotide sequence ID" value="XM_007872440.1"/>
</dbReference>